<keyword evidence="2" id="KW-1185">Reference proteome</keyword>
<dbReference type="Gene3D" id="3.40.50.150">
    <property type="entry name" value="Vaccinia Virus protein VP39"/>
    <property type="match status" value="1"/>
</dbReference>
<dbReference type="PIRSF" id="PIRSF017393">
    <property type="entry name" value="MTase_SAV2177"/>
    <property type="match status" value="1"/>
</dbReference>
<dbReference type="SUPFAM" id="SSF53335">
    <property type="entry name" value="S-adenosyl-L-methionine-dependent methyltransferases"/>
    <property type="match status" value="1"/>
</dbReference>
<dbReference type="InterPro" id="IPR006764">
    <property type="entry name" value="SAM_dep_MeTrfase_SAV2177_type"/>
</dbReference>
<dbReference type="Pfam" id="PF04672">
    <property type="entry name" value="Methyltransf_19"/>
    <property type="match status" value="1"/>
</dbReference>
<dbReference type="CDD" id="cd02440">
    <property type="entry name" value="AdoMet_MTases"/>
    <property type="match status" value="1"/>
</dbReference>
<accession>A0ABV6A0W9</accession>
<organism evidence="1 2">
    <name type="scientific">Allokutzneria oryzae</name>
    <dbReference type="NCBI Taxonomy" id="1378989"/>
    <lineage>
        <taxon>Bacteria</taxon>
        <taxon>Bacillati</taxon>
        <taxon>Actinomycetota</taxon>
        <taxon>Actinomycetes</taxon>
        <taxon>Pseudonocardiales</taxon>
        <taxon>Pseudonocardiaceae</taxon>
        <taxon>Allokutzneria</taxon>
    </lineage>
</organism>
<dbReference type="GO" id="GO:0008168">
    <property type="term" value="F:methyltransferase activity"/>
    <property type="evidence" value="ECO:0007669"/>
    <property type="project" value="UniProtKB-KW"/>
</dbReference>
<dbReference type="InterPro" id="IPR029063">
    <property type="entry name" value="SAM-dependent_MTases_sf"/>
</dbReference>
<dbReference type="RefSeq" id="WP_377855662.1">
    <property type="nucleotide sequence ID" value="NZ_JBHLZU010000018.1"/>
</dbReference>
<keyword evidence="1" id="KW-0808">Transferase</keyword>
<proteinExistence type="predicted"/>
<keyword evidence="1" id="KW-0489">Methyltransferase</keyword>
<protein>
    <submittedName>
        <fullName evidence="1">SAM-dependent methyltransferase</fullName>
        <ecNumber evidence="1">2.1.1.-</ecNumber>
    </submittedName>
</protein>
<dbReference type="Proteomes" id="UP001589693">
    <property type="component" value="Unassembled WGS sequence"/>
</dbReference>
<sequence length="265" mass="29122">MGWIPEEIDLTRPSAARMYDHFLGGSHNFAVDREAAAAAERAFPGVRLAVRANRSFLRRAVKYLVGKGIRQFLDLGSGIPTIGNVHEIAQGECPDARVVYVDIDPIAVGHGKRILADNPNAAAVLGDMRDPARLLDEPDVRDLLDFGRPVAVLMVAVLHFVPDSQDPWSMVAGYVDRLAPGGYLVVSHGTNEHFSEEETSSFETVREVYQRTTSPIVVRTSAEVAAFFAGLDLVDPGVVRLSDWRPDSEERWKSWCCGVGRKPLS</sequence>
<gene>
    <name evidence="1" type="ORF">ACFFQA_22870</name>
</gene>
<dbReference type="EC" id="2.1.1.-" evidence="1"/>
<evidence type="ECO:0000313" key="1">
    <source>
        <dbReference type="EMBL" id="MFB9906788.1"/>
    </source>
</evidence>
<dbReference type="GO" id="GO:0032259">
    <property type="term" value="P:methylation"/>
    <property type="evidence" value="ECO:0007669"/>
    <property type="project" value="UniProtKB-KW"/>
</dbReference>
<comment type="caution">
    <text evidence="1">The sequence shown here is derived from an EMBL/GenBank/DDBJ whole genome shotgun (WGS) entry which is preliminary data.</text>
</comment>
<dbReference type="EMBL" id="JBHLZU010000018">
    <property type="protein sequence ID" value="MFB9906788.1"/>
    <property type="molecule type" value="Genomic_DNA"/>
</dbReference>
<name>A0ABV6A0W9_9PSEU</name>
<evidence type="ECO:0000313" key="2">
    <source>
        <dbReference type="Proteomes" id="UP001589693"/>
    </source>
</evidence>
<reference evidence="1 2" key="1">
    <citation type="submission" date="2024-09" db="EMBL/GenBank/DDBJ databases">
        <authorList>
            <person name="Sun Q."/>
            <person name="Mori K."/>
        </authorList>
    </citation>
    <scope>NUCLEOTIDE SEQUENCE [LARGE SCALE GENOMIC DNA]</scope>
    <source>
        <strain evidence="1 2">TBRC 7907</strain>
    </source>
</reference>